<dbReference type="InterPro" id="IPR039421">
    <property type="entry name" value="Type_1_exporter"/>
</dbReference>
<comment type="subcellular location">
    <subcellularLocation>
        <location evidence="1">Cell membrane</location>
        <topology evidence="1">Multi-pass membrane protein</topology>
    </subcellularLocation>
</comment>
<protein>
    <submittedName>
        <fullName evidence="10">ABC transporter ATP-binding protein</fullName>
    </submittedName>
</protein>
<evidence type="ECO:0000256" key="3">
    <source>
        <dbReference type="ARBA" id="ARBA00022741"/>
    </source>
</evidence>
<dbReference type="CDD" id="cd03228">
    <property type="entry name" value="ABCC_MRP_Like"/>
    <property type="match status" value="1"/>
</dbReference>
<evidence type="ECO:0000256" key="2">
    <source>
        <dbReference type="ARBA" id="ARBA00022692"/>
    </source>
</evidence>
<feature type="transmembrane region" description="Helical" evidence="7">
    <location>
        <begin position="151"/>
        <end position="170"/>
    </location>
</feature>
<dbReference type="SMART" id="SM00382">
    <property type="entry name" value="AAA"/>
    <property type="match status" value="1"/>
</dbReference>
<organism evidence="10 11">
    <name type="scientific">Zhenhengia yiwuensis</name>
    <dbReference type="NCBI Taxonomy" id="2763666"/>
    <lineage>
        <taxon>Bacteria</taxon>
        <taxon>Bacillati</taxon>
        <taxon>Bacillota</taxon>
        <taxon>Clostridia</taxon>
        <taxon>Lachnospirales</taxon>
        <taxon>Lachnospiraceae</taxon>
        <taxon>Zhenhengia</taxon>
    </lineage>
</organism>
<dbReference type="GO" id="GO:0015421">
    <property type="term" value="F:ABC-type oligopeptide transporter activity"/>
    <property type="evidence" value="ECO:0007669"/>
    <property type="project" value="TreeGrafter"/>
</dbReference>
<dbReference type="PROSITE" id="PS50929">
    <property type="entry name" value="ABC_TM1F"/>
    <property type="match status" value="1"/>
</dbReference>
<dbReference type="Gene3D" id="3.40.50.300">
    <property type="entry name" value="P-loop containing nucleotide triphosphate hydrolases"/>
    <property type="match status" value="1"/>
</dbReference>
<sequence>MLKKLMKTWPYLLITVILTGTLGMLEGYMMIRLMNLLDLALSKQMHMFKTYSLELLSYALMLVPLAIAATLSKNLFKKKANESMKYYYLEGIYGKNINEFHAQNNAKYLSTLTNDFNTIEMKLIDSLYMIIDFGTVFVAGLWMIWTVNPWFALIGLGLVTVNTTITVLSNKPINKQTKLRSDLFETYTGYIKEVLSAFHIIKNNNLYSRIKDNFRKQSETLQHKGYLIDRMLTYVYGAQNLSSDLMVLIVIGIAGYFALTGRGTVGSVLLAVEGMYRILWPINMISEAMPGLLSTKGIIEKIEETLKNTVEYEEHEEEASLKEAIYFERVTFAYEGQEAILDEVDVTFKKGGKYLIIGPSGGGKSTLLKLLRKYFNPIKGTIWIDHKPLKGIKKEAYFRKITNVEQKVFLFEDTLRNNLTLYKDYSEEEIWAALTKAGLKEFVKTHEGGLDYMIYEDGKNVSGGEKSRIAIARGLLEHADLILLDEAFSALDYDKAREIEQSLLELEDVTVIHISHVLFREHEEQYDGIYMVKNKKVYPYKKTPMIAS</sequence>
<name>A0A926IFY9_9FIRM</name>
<dbReference type="GO" id="GO:0005524">
    <property type="term" value="F:ATP binding"/>
    <property type="evidence" value="ECO:0007669"/>
    <property type="project" value="UniProtKB-KW"/>
</dbReference>
<dbReference type="InterPro" id="IPR003593">
    <property type="entry name" value="AAA+_ATPase"/>
</dbReference>
<keyword evidence="5 7" id="KW-1133">Transmembrane helix</keyword>
<reference evidence="10" key="1">
    <citation type="submission" date="2020-08" db="EMBL/GenBank/DDBJ databases">
        <title>Genome public.</title>
        <authorList>
            <person name="Liu C."/>
            <person name="Sun Q."/>
        </authorList>
    </citation>
    <scope>NUCLEOTIDE SEQUENCE</scope>
    <source>
        <strain evidence="10">NSJ-12</strain>
    </source>
</reference>
<keyword evidence="6 7" id="KW-0472">Membrane</keyword>
<dbReference type="InterPro" id="IPR017871">
    <property type="entry name" value="ABC_transporter-like_CS"/>
</dbReference>
<dbReference type="InterPro" id="IPR011527">
    <property type="entry name" value="ABC1_TM_dom"/>
</dbReference>
<dbReference type="PROSITE" id="PS50893">
    <property type="entry name" value="ABC_TRANSPORTER_2"/>
    <property type="match status" value="1"/>
</dbReference>
<evidence type="ECO:0000313" key="11">
    <source>
        <dbReference type="Proteomes" id="UP000655830"/>
    </source>
</evidence>
<dbReference type="InterPro" id="IPR036640">
    <property type="entry name" value="ABC1_TM_sf"/>
</dbReference>
<dbReference type="InterPro" id="IPR003439">
    <property type="entry name" value="ABC_transporter-like_ATP-bd"/>
</dbReference>
<dbReference type="RefSeq" id="WP_249333734.1">
    <property type="nucleotide sequence ID" value="NZ_JACRSY010000035.1"/>
</dbReference>
<accession>A0A926IFY9</accession>
<dbReference type="GO" id="GO:0005886">
    <property type="term" value="C:plasma membrane"/>
    <property type="evidence" value="ECO:0007669"/>
    <property type="project" value="UniProtKB-SubCell"/>
</dbReference>
<dbReference type="InterPro" id="IPR027417">
    <property type="entry name" value="P-loop_NTPase"/>
</dbReference>
<keyword evidence="3" id="KW-0547">Nucleotide-binding</keyword>
<evidence type="ECO:0000313" key="10">
    <source>
        <dbReference type="EMBL" id="MBC8581031.1"/>
    </source>
</evidence>
<evidence type="ECO:0000256" key="6">
    <source>
        <dbReference type="ARBA" id="ARBA00023136"/>
    </source>
</evidence>
<dbReference type="Pfam" id="PF00664">
    <property type="entry name" value="ABC_membrane"/>
    <property type="match status" value="1"/>
</dbReference>
<evidence type="ECO:0000256" key="5">
    <source>
        <dbReference type="ARBA" id="ARBA00022989"/>
    </source>
</evidence>
<gene>
    <name evidence="10" type="ORF">H8718_16060</name>
</gene>
<dbReference type="PROSITE" id="PS00211">
    <property type="entry name" value="ABC_TRANSPORTER_1"/>
    <property type="match status" value="1"/>
</dbReference>
<evidence type="ECO:0000256" key="1">
    <source>
        <dbReference type="ARBA" id="ARBA00004651"/>
    </source>
</evidence>
<keyword evidence="2 7" id="KW-0812">Transmembrane</keyword>
<dbReference type="GO" id="GO:0016887">
    <property type="term" value="F:ATP hydrolysis activity"/>
    <property type="evidence" value="ECO:0007669"/>
    <property type="project" value="InterPro"/>
</dbReference>
<feature type="transmembrane region" description="Helical" evidence="7">
    <location>
        <begin position="241"/>
        <end position="259"/>
    </location>
</feature>
<feature type="domain" description="ABC transporter" evidence="8">
    <location>
        <begin position="325"/>
        <end position="546"/>
    </location>
</feature>
<dbReference type="Proteomes" id="UP000655830">
    <property type="component" value="Unassembled WGS sequence"/>
</dbReference>
<evidence type="ECO:0000259" key="9">
    <source>
        <dbReference type="PROSITE" id="PS50929"/>
    </source>
</evidence>
<evidence type="ECO:0000256" key="7">
    <source>
        <dbReference type="SAM" id="Phobius"/>
    </source>
</evidence>
<keyword evidence="11" id="KW-1185">Reference proteome</keyword>
<comment type="caution">
    <text evidence="10">The sequence shown here is derived from an EMBL/GenBank/DDBJ whole genome shotgun (WGS) entry which is preliminary data.</text>
</comment>
<feature type="transmembrane region" description="Helical" evidence="7">
    <location>
        <begin position="12"/>
        <end position="35"/>
    </location>
</feature>
<proteinExistence type="predicted"/>
<evidence type="ECO:0000256" key="4">
    <source>
        <dbReference type="ARBA" id="ARBA00022840"/>
    </source>
</evidence>
<dbReference type="AlphaFoldDB" id="A0A926IFY9"/>
<dbReference type="Gene3D" id="1.20.1560.10">
    <property type="entry name" value="ABC transporter type 1, transmembrane domain"/>
    <property type="match status" value="1"/>
</dbReference>
<dbReference type="SUPFAM" id="SSF90123">
    <property type="entry name" value="ABC transporter transmembrane region"/>
    <property type="match status" value="1"/>
</dbReference>
<feature type="transmembrane region" description="Helical" evidence="7">
    <location>
        <begin position="127"/>
        <end position="145"/>
    </location>
</feature>
<dbReference type="SUPFAM" id="SSF52540">
    <property type="entry name" value="P-loop containing nucleoside triphosphate hydrolases"/>
    <property type="match status" value="1"/>
</dbReference>
<dbReference type="Pfam" id="PF00005">
    <property type="entry name" value="ABC_tran"/>
    <property type="match status" value="1"/>
</dbReference>
<feature type="domain" description="ABC transmembrane type-1" evidence="9">
    <location>
        <begin position="12"/>
        <end position="294"/>
    </location>
</feature>
<dbReference type="PANTHER" id="PTHR43394">
    <property type="entry name" value="ATP-DEPENDENT PERMEASE MDL1, MITOCHONDRIAL"/>
    <property type="match status" value="1"/>
</dbReference>
<feature type="transmembrane region" description="Helical" evidence="7">
    <location>
        <begin position="55"/>
        <end position="76"/>
    </location>
</feature>
<keyword evidence="4 10" id="KW-0067">ATP-binding</keyword>
<dbReference type="PANTHER" id="PTHR43394:SF1">
    <property type="entry name" value="ATP-BINDING CASSETTE SUB-FAMILY B MEMBER 10, MITOCHONDRIAL"/>
    <property type="match status" value="1"/>
</dbReference>
<dbReference type="EMBL" id="JACRSY010000035">
    <property type="protein sequence ID" value="MBC8581031.1"/>
    <property type="molecule type" value="Genomic_DNA"/>
</dbReference>
<evidence type="ECO:0000259" key="8">
    <source>
        <dbReference type="PROSITE" id="PS50893"/>
    </source>
</evidence>